<evidence type="ECO:0000256" key="3">
    <source>
        <dbReference type="ARBA" id="ARBA00022786"/>
    </source>
</evidence>
<feature type="domain" description="IBR" evidence="6">
    <location>
        <begin position="294"/>
        <end position="336"/>
    </location>
</feature>
<gene>
    <name evidence="7" type="ORF">EJ08DRAFT_694427</name>
</gene>
<keyword evidence="8" id="KW-1185">Reference proteome</keyword>
<accession>A0A9P4U1J2</accession>
<dbReference type="Proteomes" id="UP000800235">
    <property type="component" value="Unassembled WGS sequence"/>
</dbReference>
<dbReference type="GO" id="GO:0008270">
    <property type="term" value="F:zinc ion binding"/>
    <property type="evidence" value="ECO:0007669"/>
    <property type="project" value="UniProtKB-KW"/>
</dbReference>
<proteinExistence type="predicted"/>
<evidence type="ECO:0000259" key="6">
    <source>
        <dbReference type="Pfam" id="PF01485"/>
    </source>
</evidence>
<sequence>MVFNPPRGPRAMYPGGNPPEHVDPFTDDPAKRSSNTGQNTMMPNMRLSFGKPALQKINYKNDESSPGASARRCRRRRRTYSKSHNSAHFPQGLDDHVGHRDSQQAFPGASHDHNTAVHGNDNAALAEGPQTAEPQADAAQFVEEYFMAGAPATSASPNEWQDTYGKQDAATTPHMNWMGTESWLAPIELLSEHAKIYNLKKPKDHHRHRRNLERATSDDGEPFTHKHAVSPAPWDRRPGTTKSTVVTTQPLQKVELPEEQWMECVICGDFNKETHKSERLAKEMCLACDQHRIMISPSSQLCPQSDCQYLVENLEKPAATCQECSHIFCWECNQPWVGVQVALPKPTYKHATTEETCWHCQEEDQKNAREEAQIKKDCEVYSAKKWGPKGPSKWTKGIPASLIGHIGAHHKHKPSTMPTGVPDNFLAFLDNEEFYEDLMATSEYGEWEAQSSGSVNDLKKAKKENIADMEESFEKFKKERAERLAAKEYKAKKKAKKHWEKADFTPMPSYLCDVETATYVEWKGDGEDGTNRWKMFDGDFRE</sequence>
<feature type="compositionally biased region" description="Basic residues" evidence="5">
    <location>
        <begin position="71"/>
        <end position="81"/>
    </location>
</feature>
<evidence type="ECO:0000313" key="7">
    <source>
        <dbReference type="EMBL" id="KAF2433536.1"/>
    </source>
</evidence>
<dbReference type="Pfam" id="PF01485">
    <property type="entry name" value="IBR"/>
    <property type="match status" value="1"/>
</dbReference>
<feature type="compositionally biased region" description="Basic and acidic residues" evidence="5">
    <location>
        <begin position="20"/>
        <end position="31"/>
    </location>
</feature>
<protein>
    <recommendedName>
        <fullName evidence="6">IBR domain-containing protein</fullName>
    </recommendedName>
</protein>
<dbReference type="EMBL" id="MU007020">
    <property type="protein sequence ID" value="KAF2433536.1"/>
    <property type="molecule type" value="Genomic_DNA"/>
</dbReference>
<evidence type="ECO:0000256" key="2">
    <source>
        <dbReference type="ARBA" id="ARBA00022771"/>
    </source>
</evidence>
<comment type="caution">
    <text evidence="7">The sequence shown here is derived from an EMBL/GenBank/DDBJ whole genome shotgun (WGS) entry which is preliminary data.</text>
</comment>
<evidence type="ECO:0000256" key="1">
    <source>
        <dbReference type="ARBA" id="ARBA00022723"/>
    </source>
</evidence>
<feature type="region of interest" description="Disordered" evidence="5">
    <location>
        <begin position="1"/>
        <end position="121"/>
    </location>
</feature>
<organism evidence="7 8">
    <name type="scientific">Tothia fuscella</name>
    <dbReference type="NCBI Taxonomy" id="1048955"/>
    <lineage>
        <taxon>Eukaryota</taxon>
        <taxon>Fungi</taxon>
        <taxon>Dikarya</taxon>
        <taxon>Ascomycota</taxon>
        <taxon>Pezizomycotina</taxon>
        <taxon>Dothideomycetes</taxon>
        <taxon>Pleosporomycetidae</taxon>
        <taxon>Venturiales</taxon>
        <taxon>Cylindrosympodiaceae</taxon>
        <taxon>Tothia</taxon>
    </lineage>
</organism>
<keyword evidence="3" id="KW-0833">Ubl conjugation pathway</keyword>
<dbReference type="CDD" id="cd20335">
    <property type="entry name" value="BRcat_RBR"/>
    <property type="match status" value="1"/>
</dbReference>
<feature type="compositionally biased region" description="Basic and acidic residues" evidence="5">
    <location>
        <begin position="93"/>
        <end position="102"/>
    </location>
</feature>
<reference evidence="7" key="1">
    <citation type="journal article" date="2020" name="Stud. Mycol.">
        <title>101 Dothideomycetes genomes: a test case for predicting lifestyles and emergence of pathogens.</title>
        <authorList>
            <person name="Haridas S."/>
            <person name="Albert R."/>
            <person name="Binder M."/>
            <person name="Bloem J."/>
            <person name="Labutti K."/>
            <person name="Salamov A."/>
            <person name="Andreopoulos B."/>
            <person name="Baker S."/>
            <person name="Barry K."/>
            <person name="Bills G."/>
            <person name="Bluhm B."/>
            <person name="Cannon C."/>
            <person name="Castanera R."/>
            <person name="Culley D."/>
            <person name="Daum C."/>
            <person name="Ezra D."/>
            <person name="Gonzalez J."/>
            <person name="Henrissat B."/>
            <person name="Kuo A."/>
            <person name="Liang C."/>
            <person name="Lipzen A."/>
            <person name="Lutzoni F."/>
            <person name="Magnuson J."/>
            <person name="Mondo S."/>
            <person name="Nolan M."/>
            <person name="Ohm R."/>
            <person name="Pangilinan J."/>
            <person name="Park H.-J."/>
            <person name="Ramirez L."/>
            <person name="Alfaro M."/>
            <person name="Sun H."/>
            <person name="Tritt A."/>
            <person name="Yoshinaga Y."/>
            <person name="Zwiers L.-H."/>
            <person name="Turgeon B."/>
            <person name="Goodwin S."/>
            <person name="Spatafora J."/>
            <person name="Crous P."/>
            <person name="Grigoriev I."/>
        </authorList>
    </citation>
    <scope>NUCLEOTIDE SEQUENCE</scope>
    <source>
        <strain evidence="7">CBS 130266</strain>
    </source>
</reference>
<dbReference type="InterPro" id="IPR002867">
    <property type="entry name" value="IBR_dom"/>
</dbReference>
<name>A0A9P4U1J2_9PEZI</name>
<keyword evidence="2" id="KW-0863">Zinc-finger</keyword>
<evidence type="ECO:0000313" key="8">
    <source>
        <dbReference type="Proteomes" id="UP000800235"/>
    </source>
</evidence>
<evidence type="ECO:0000256" key="4">
    <source>
        <dbReference type="ARBA" id="ARBA00022833"/>
    </source>
</evidence>
<keyword evidence="1" id="KW-0479">Metal-binding</keyword>
<feature type="compositionally biased region" description="Polar residues" evidence="5">
    <location>
        <begin position="32"/>
        <end position="42"/>
    </location>
</feature>
<evidence type="ECO:0000256" key="5">
    <source>
        <dbReference type="SAM" id="MobiDB-lite"/>
    </source>
</evidence>
<dbReference type="AlphaFoldDB" id="A0A9P4U1J2"/>
<keyword evidence="4" id="KW-0862">Zinc</keyword>
<feature type="region of interest" description="Disordered" evidence="5">
    <location>
        <begin position="214"/>
        <end position="246"/>
    </location>
</feature>